<keyword evidence="10" id="KW-1185">Reference proteome</keyword>
<evidence type="ECO:0008006" key="11">
    <source>
        <dbReference type="Google" id="ProtNLM"/>
    </source>
</evidence>
<keyword evidence="7" id="KW-0472">Membrane</keyword>
<proteinExistence type="predicted"/>
<evidence type="ECO:0000256" key="2">
    <source>
        <dbReference type="ARBA" id="ARBA00022679"/>
    </source>
</evidence>
<evidence type="ECO:0000256" key="7">
    <source>
        <dbReference type="ARBA" id="ARBA00023136"/>
    </source>
</evidence>
<dbReference type="OrthoDB" id="7981249at2"/>
<gene>
    <name evidence="9" type="ORF">E4634_17385</name>
</gene>
<comment type="subcellular location">
    <subcellularLocation>
        <location evidence="1">Golgi apparatus membrane</location>
        <topology evidence="1">Single-pass type II membrane protein</topology>
    </subcellularLocation>
</comment>
<dbReference type="Gene3D" id="3.40.50.300">
    <property type="entry name" value="P-loop containing nucleotide triphosphate hydrolases"/>
    <property type="match status" value="1"/>
</dbReference>
<evidence type="ECO:0000256" key="4">
    <source>
        <dbReference type="ARBA" id="ARBA00022968"/>
    </source>
</evidence>
<sequence length="268" mass="30261">MSLMKYIRRLGTLLRQRVHGVVKGHRIAFIHIPKTGGSSIGVAIADSFGVLARVLPNRMVYVNAGASMDAARLGGDELVGYREAVVRYFMQLRQVRYIGGHIPFSPAAKAEPGCDWDFVAVFRHPVKRWISAYYYDRFKESDHAKIDQDIASFLSTDRGRNWGCMYVSLLCGKSIERDVVDQRILDEAIKNLGQFGVVGVLEHMDRFAADYQERFGVKLNIGVTNQNPVKSYEEREEITPELLAEIERVCEPDMAVYQAALQIRKSSA</sequence>
<evidence type="ECO:0000313" key="9">
    <source>
        <dbReference type="EMBL" id="TGD71883.1"/>
    </source>
</evidence>
<dbReference type="GO" id="GO:0008146">
    <property type="term" value="F:sulfotransferase activity"/>
    <property type="evidence" value="ECO:0007669"/>
    <property type="project" value="InterPro"/>
</dbReference>
<dbReference type="InterPro" id="IPR027417">
    <property type="entry name" value="P-loop_NTPase"/>
</dbReference>
<keyword evidence="5" id="KW-1133">Transmembrane helix</keyword>
<dbReference type="PANTHER" id="PTHR12129">
    <property type="entry name" value="HEPARAN SULFATE 2-O-SULFOTRANSFERASE"/>
    <property type="match status" value="1"/>
</dbReference>
<evidence type="ECO:0000256" key="8">
    <source>
        <dbReference type="ARBA" id="ARBA00023180"/>
    </source>
</evidence>
<dbReference type="SUPFAM" id="SSF52540">
    <property type="entry name" value="P-loop containing nucleoside triphosphate hydrolases"/>
    <property type="match status" value="1"/>
</dbReference>
<dbReference type="GO" id="GO:0016020">
    <property type="term" value="C:membrane"/>
    <property type="evidence" value="ECO:0007669"/>
    <property type="project" value="InterPro"/>
</dbReference>
<keyword evidence="6" id="KW-0333">Golgi apparatus</keyword>
<keyword evidence="3" id="KW-0812">Transmembrane</keyword>
<dbReference type="InterPro" id="IPR007734">
    <property type="entry name" value="Heparan_SO4_2-O-STrfase"/>
</dbReference>
<evidence type="ECO:0000256" key="5">
    <source>
        <dbReference type="ARBA" id="ARBA00022989"/>
    </source>
</evidence>
<dbReference type="Proteomes" id="UP000298050">
    <property type="component" value="Unassembled WGS sequence"/>
</dbReference>
<dbReference type="AlphaFoldDB" id="A0A4Z0LWV9"/>
<keyword evidence="4" id="KW-0735">Signal-anchor</keyword>
<keyword evidence="2" id="KW-0808">Transferase</keyword>
<evidence type="ECO:0000256" key="1">
    <source>
        <dbReference type="ARBA" id="ARBA00004323"/>
    </source>
</evidence>
<evidence type="ECO:0000256" key="3">
    <source>
        <dbReference type="ARBA" id="ARBA00022692"/>
    </source>
</evidence>
<comment type="caution">
    <text evidence="9">The sequence shown here is derived from an EMBL/GenBank/DDBJ whole genome shotgun (WGS) entry which is preliminary data.</text>
</comment>
<accession>A0A4Z0LWV9</accession>
<name>A0A4Z0LWV9_9GAMM</name>
<dbReference type="PANTHER" id="PTHR12129:SF15">
    <property type="entry name" value="URONYL 2-SULFOTRANSFERASE"/>
    <property type="match status" value="1"/>
</dbReference>
<reference evidence="9 10" key="1">
    <citation type="submission" date="2019-04" db="EMBL/GenBank/DDBJ databases">
        <title>Taxonomy of novel Haliea sp. from mangrove soil of West Coast of India.</title>
        <authorList>
            <person name="Verma A."/>
            <person name="Kumar P."/>
            <person name="Krishnamurthi S."/>
        </authorList>
    </citation>
    <scope>NUCLEOTIDE SEQUENCE [LARGE SCALE GENOMIC DNA]</scope>
    <source>
        <strain evidence="9 10">SAOS-164</strain>
    </source>
</reference>
<protein>
    <recommendedName>
        <fullName evidence="11">Sulfotransferase family protein</fullName>
    </recommendedName>
</protein>
<evidence type="ECO:0000256" key="6">
    <source>
        <dbReference type="ARBA" id="ARBA00023034"/>
    </source>
</evidence>
<evidence type="ECO:0000313" key="10">
    <source>
        <dbReference type="Proteomes" id="UP000298050"/>
    </source>
</evidence>
<dbReference type="EMBL" id="SRLE01000012">
    <property type="protein sequence ID" value="TGD71883.1"/>
    <property type="molecule type" value="Genomic_DNA"/>
</dbReference>
<organism evidence="9 10">
    <name type="scientific">Mangrovimicrobium sediminis</name>
    <dbReference type="NCBI Taxonomy" id="2562682"/>
    <lineage>
        <taxon>Bacteria</taxon>
        <taxon>Pseudomonadati</taxon>
        <taxon>Pseudomonadota</taxon>
        <taxon>Gammaproteobacteria</taxon>
        <taxon>Cellvibrionales</taxon>
        <taxon>Halieaceae</taxon>
        <taxon>Mangrovimicrobium</taxon>
    </lineage>
</organism>
<keyword evidence="8" id="KW-0325">Glycoprotein</keyword>